<dbReference type="AlphaFoldDB" id="A0A6M3L7A8"/>
<gene>
    <name evidence="1" type="ORF">MM415B02620_0009</name>
</gene>
<name>A0A6M3L7A8_9ZZZZ</name>
<organism evidence="1">
    <name type="scientific">viral metagenome</name>
    <dbReference type="NCBI Taxonomy" id="1070528"/>
    <lineage>
        <taxon>unclassified sequences</taxon>
        <taxon>metagenomes</taxon>
        <taxon>organismal metagenomes</taxon>
    </lineage>
</organism>
<evidence type="ECO:0000313" key="1">
    <source>
        <dbReference type="EMBL" id="QJA89058.1"/>
    </source>
</evidence>
<proteinExistence type="predicted"/>
<dbReference type="EMBL" id="MT142820">
    <property type="protein sequence ID" value="QJA89058.1"/>
    <property type="molecule type" value="Genomic_DNA"/>
</dbReference>
<reference evidence="1" key="1">
    <citation type="submission" date="2020-03" db="EMBL/GenBank/DDBJ databases">
        <title>The deep terrestrial virosphere.</title>
        <authorList>
            <person name="Holmfeldt K."/>
            <person name="Nilsson E."/>
            <person name="Simone D."/>
            <person name="Lopez-Fernandez M."/>
            <person name="Wu X."/>
            <person name="de Brujin I."/>
            <person name="Lundin D."/>
            <person name="Andersson A."/>
            <person name="Bertilsson S."/>
            <person name="Dopson M."/>
        </authorList>
    </citation>
    <scope>NUCLEOTIDE SEQUENCE</scope>
    <source>
        <strain evidence="1">MM415B02620</strain>
    </source>
</reference>
<protein>
    <submittedName>
        <fullName evidence="1">Uncharacterized protein</fullName>
    </submittedName>
</protein>
<accession>A0A6M3L7A8</accession>
<sequence length="129" mass="14974">MKTTNRELYQAKEAIQGLLNRMDLPAKHKVGILRFARKYNEQYAVIDTARLEVFRKYGEEKDKVVTVPSNSPKMDEFLKELNELLDEPVEFDAIPMRIPASVNVKGERQDIFIDMADLINLDPFIVFID</sequence>